<evidence type="ECO:0000313" key="6">
    <source>
        <dbReference type="Proteomes" id="UP000070501"/>
    </source>
</evidence>
<dbReference type="InterPro" id="IPR045851">
    <property type="entry name" value="AMP-bd_C_sf"/>
</dbReference>
<evidence type="ECO:0000256" key="1">
    <source>
        <dbReference type="ARBA" id="ARBA00006432"/>
    </source>
</evidence>
<dbReference type="PANTHER" id="PTHR24096">
    <property type="entry name" value="LONG-CHAIN-FATTY-ACID--COA LIGASE"/>
    <property type="match status" value="1"/>
</dbReference>
<comment type="similarity">
    <text evidence="1">Belongs to the ATP-dependent AMP-binding enzyme family.</text>
</comment>
<feature type="domain" description="AMP-binding enzyme C-terminal" evidence="4">
    <location>
        <begin position="463"/>
        <end position="543"/>
    </location>
</feature>
<keyword evidence="2" id="KW-0436">Ligase</keyword>
<dbReference type="Gene3D" id="3.40.50.12780">
    <property type="entry name" value="N-terminal domain of ligase-like"/>
    <property type="match status" value="1"/>
</dbReference>
<dbReference type="InterPro" id="IPR025110">
    <property type="entry name" value="AMP-bd_C"/>
</dbReference>
<dbReference type="Gene3D" id="3.30.300.30">
    <property type="match status" value="1"/>
</dbReference>
<evidence type="ECO:0000256" key="2">
    <source>
        <dbReference type="ARBA" id="ARBA00022598"/>
    </source>
</evidence>
<proteinExistence type="inferred from homology"/>
<dbReference type="PANTHER" id="PTHR24096:SF149">
    <property type="entry name" value="AMP-BINDING DOMAIN-CONTAINING PROTEIN-RELATED"/>
    <property type="match status" value="1"/>
</dbReference>
<dbReference type="InParanoid" id="A0A136IL62"/>
<reference evidence="6" key="1">
    <citation type="submission" date="2016-02" db="EMBL/GenBank/DDBJ databases">
        <title>Draft genome sequence of Microdochium bolleyi, a fungal endophyte of beachgrass.</title>
        <authorList>
            <consortium name="DOE Joint Genome Institute"/>
            <person name="David A.S."/>
            <person name="May G."/>
            <person name="Haridas S."/>
            <person name="Lim J."/>
            <person name="Wang M."/>
            <person name="Labutti K."/>
            <person name="Lipzen A."/>
            <person name="Barry K."/>
            <person name="Grigoriev I.V."/>
        </authorList>
    </citation>
    <scope>NUCLEOTIDE SEQUENCE [LARGE SCALE GENOMIC DNA]</scope>
    <source>
        <strain evidence="6">J235TASD1</strain>
    </source>
</reference>
<organism evidence="5 6">
    <name type="scientific">Microdochium bolleyi</name>
    <dbReference type="NCBI Taxonomy" id="196109"/>
    <lineage>
        <taxon>Eukaryota</taxon>
        <taxon>Fungi</taxon>
        <taxon>Dikarya</taxon>
        <taxon>Ascomycota</taxon>
        <taxon>Pezizomycotina</taxon>
        <taxon>Sordariomycetes</taxon>
        <taxon>Xylariomycetidae</taxon>
        <taxon>Xylariales</taxon>
        <taxon>Microdochiaceae</taxon>
        <taxon>Microdochium</taxon>
    </lineage>
</organism>
<keyword evidence="6" id="KW-1185">Reference proteome</keyword>
<dbReference type="InterPro" id="IPR042099">
    <property type="entry name" value="ANL_N_sf"/>
</dbReference>
<dbReference type="InterPro" id="IPR000873">
    <property type="entry name" value="AMP-dep_synth/lig_dom"/>
</dbReference>
<dbReference type="PROSITE" id="PS00455">
    <property type="entry name" value="AMP_BINDING"/>
    <property type="match status" value="1"/>
</dbReference>
<name>A0A136IL62_9PEZI</name>
<dbReference type="InterPro" id="IPR020845">
    <property type="entry name" value="AMP-binding_CS"/>
</dbReference>
<dbReference type="GO" id="GO:0016405">
    <property type="term" value="F:CoA-ligase activity"/>
    <property type="evidence" value="ECO:0007669"/>
    <property type="project" value="TreeGrafter"/>
</dbReference>
<dbReference type="Pfam" id="PF13193">
    <property type="entry name" value="AMP-binding_C"/>
    <property type="match status" value="1"/>
</dbReference>
<dbReference type="AlphaFoldDB" id="A0A136IL62"/>
<dbReference type="EMBL" id="KQ964284">
    <property type="protein sequence ID" value="KXJ85359.1"/>
    <property type="molecule type" value="Genomic_DNA"/>
</dbReference>
<evidence type="ECO:0000259" key="3">
    <source>
        <dbReference type="Pfam" id="PF00501"/>
    </source>
</evidence>
<evidence type="ECO:0000259" key="4">
    <source>
        <dbReference type="Pfam" id="PF13193"/>
    </source>
</evidence>
<evidence type="ECO:0008006" key="7">
    <source>
        <dbReference type="Google" id="ProtNLM"/>
    </source>
</evidence>
<protein>
    <recommendedName>
        <fullName evidence="7">4-coumarate-CoA ligase</fullName>
    </recommendedName>
</protein>
<dbReference type="SUPFAM" id="SSF56801">
    <property type="entry name" value="Acetyl-CoA synthetase-like"/>
    <property type="match status" value="1"/>
</dbReference>
<dbReference type="Proteomes" id="UP000070501">
    <property type="component" value="Unassembled WGS sequence"/>
</dbReference>
<dbReference type="STRING" id="196109.A0A136IL62"/>
<feature type="domain" description="AMP-dependent synthetase/ligase" evidence="3">
    <location>
        <begin position="52"/>
        <end position="412"/>
    </location>
</feature>
<evidence type="ECO:0000313" key="5">
    <source>
        <dbReference type="EMBL" id="KXJ85359.1"/>
    </source>
</evidence>
<dbReference type="OrthoDB" id="1898221at2759"/>
<dbReference type="Pfam" id="PF00501">
    <property type="entry name" value="AMP-binding"/>
    <property type="match status" value="1"/>
</dbReference>
<gene>
    <name evidence="5" type="ORF">Micbo1qcDRAFT_186656</name>
</gene>
<accession>A0A136IL62</accession>
<sequence length="567" mass="61121">MPYFGPYLEPDLTNLSIWQWLFEHGKDEGATQGSTAVSTPPSQQPGFKDATTSEFISFAELKDAAVYASAALASLFDLQAGDTVAIVSRNSISYPVAMFAAGRLNAVVTLLPPETSSQDLIHYLRASRAKVVFTDSSALARVRTACGKVSLADERAVLIDDGTNSGNRQTLKGLVESGKFLGSATLRRAAPGLVGSAAATCAFLSFSSGTTGKPKAVMISHANVISQLRQMRQLAPMGEHRSVLGILPFYHITGLVHLLHLPLVLHQDLLVMPKFEMRTMMEAIVKYRCNELWLVPPLLVRLLNDPQAQGYDLGFVKQFNTGAAPLAEQIVTQLAGRFPQVALRQAWGMTESTSCLTVTPGGLMTWGNAAKVGKLVPGTEMRVVNPDTGKDVPLGHQGELWVRGPQVTMGYLDSPQLTADAYDKDGFLHTGDIGVVDAEGFLTIKDRIKEMIKVKGHGVAPAEIEDVLLGHPSVADAAVIGIDDIYSGELPRAYVVLQPSVARQSLDVAQDLIDFVKSQKPRHKWLAGGVEFLDVIPKSASGKILRRVLKCQWKESSSGKSVVAAKL</sequence>